<accession>A0A5C7FRG4</accession>
<dbReference type="AlphaFoldDB" id="A0A5C7FRG4"/>
<feature type="domain" description="Secretion system C-terminal sorting" evidence="2">
    <location>
        <begin position="301"/>
        <end position="375"/>
    </location>
</feature>
<dbReference type="RefSeq" id="WP_147931832.1">
    <property type="nucleotide sequence ID" value="NZ_VOXD01000027.1"/>
</dbReference>
<reference evidence="3 4" key="1">
    <citation type="submission" date="2019-08" db="EMBL/GenBank/DDBJ databases">
        <title>Lewinella sp. strain SSH13 Genome sequencing and assembly.</title>
        <authorList>
            <person name="Kim I."/>
        </authorList>
    </citation>
    <scope>NUCLEOTIDE SEQUENCE [LARGE SCALE GENOMIC DNA]</scope>
    <source>
        <strain evidence="3 4">SSH13</strain>
    </source>
</reference>
<evidence type="ECO:0000313" key="4">
    <source>
        <dbReference type="Proteomes" id="UP000321907"/>
    </source>
</evidence>
<sequence length="378" mass="40532">MIRFLLLLALVVPTAFNLSAQCEDLTTNCPEDLSFNLKAGESDTTFVVSPPDTNQCGTANLYYTINGPVGAAGRGVPGEFGFETGTSELTYQYSESRSGEFTQDAALLPDGNGSEYEVSFEVIGTGGSDQTVGEAGGLARICAVMEHSYLGDLDIWITCSDGTAVNIHTYDPASDVGRQLLGQGDESTVTPDPPGLYCWSVGAPNTMSEHVTIFNVGSNQTMPDIDYKPEQPLSRFDSSLIAGEWNLHFRDNLARDNGSVASVFVDFGTNLAPPCVQEVKINQGTVSNTEPGLVIPELRAYPNPVTDQLTIQANSTSGSQATLEIYSPNGQLLETRSAYLSAGENTFQLSAKDWPVGVYSVRVTDGSSERWTKVVKTQ</sequence>
<gene>
    <name evidence="3" type="ORF">FUA23_16305</name>
</gene>
<keyword evidence="4" id="KW-1185">Reference proteome</keyword>
<protein>
    <submittedName>
        <fullName evidence="3">T9SS type A sorting domain-containing protein</fullName>
    </submittedName>
</protein>
<dbReference type="OrthoDB" id="9765926at2"/>
<organism evidence="3 4">
    <name type="scientific">Neolewinella aurantiaca</name>
    <dbReference type="NCBI Taxonomy" id="2602767"/>
    <lineage>
        <taxon>Bacteria</taxon>
        <taxon>Pseudomonadati</taxon>
        <taxon>Bacteroidota</taxon>
        <taxon>Saprospiria</taxon>
        <taxon>Saprospirales</taxon>
        <taxon>Lewinellaceae</taxon>
        <taxon>Neolewinella</taxon>
    </lineage>
</organism>
<dbReference type="NCBIfam" id="TIGR04183">
    <property type="entry name" value="Por_Secre_tail"/>
    <property type="match status" value="1"/>
</dbReference>
<dbReference type="Pfam" id="PF18962">
    <property type="entry name" value="Por_Secre_tail"/>
    <property type="match status" value="1"/>
</dbReference>
<feature type="chain" id="PRO_5023030676" evidence="1">
    <location>
        <begin position="21"/>
        <end position="378"/>
    </location>
</feature>
<keyword evidence="1" id="KW-0732">Signal</keyword>
<comment type="caution">
    <text evidence="3">The sequence shown here is derived from an EMBL/GenBank/DDBJ whole genome shotgun (WGS) entry which is preliminary data.</text>
</comment>
<evidence type="ECO:0000256" key="1">
    <source>
        <dbReference type="SAM" id="SignalP"/>
    </source>
</evidence>
<feature type="signal peptide" evidence="1">
    <location>
        <begin position="1"/>
        <end position="20"/>
    </location>
</feature>
<name>A0A5C7FRG4_9BACT</name>
<evidence type="ECO:0000259" key="2">
    <source>
        <dbReference type="Pfam" id="PF18962"/>
    </source>
</evidence>
<proteinExistence type="predicted"/>
<evidence type="ECO:0000313" key="3">
    <source>
        <dbReference type="EMBL" id="TXF88044.1"/>
    </source>
</evidence>
<dbReference type="Proteomes" id="UP000321907">
    <property type="component" value="Unassembled WGS sequence"/>
</dbReference>
<dbReference type="Gene3D" id="2.60.120.260">
    <property type="entry name" value="Galactose-binding domain-like"/>
    <property type="match status" value="1"/>
</dbReference>
<dbReference type="EMBL" id="VOXD01000027">
    <property type="protein sequence ID" value="TXF88044.1"/>
    <property type="molecule type" value="Genomic_DNA"/>
</dbReference>
<dbReference type="InterPro" id="IPR026444">
    <property type="entry name" value="Secre_tail"/>
</dbReference>